<dbReference type="InterPro" id="IPR029058">
    <property type="entry name" value="AB_hydrolase_fold"/>
</dbReference>
<dbReference type="SUPFAM" id="SSF53474">
    <property type="entry name" value="alpha/beta-Hydrolases"/>
    <property type="match status" value="1"/>
</dbReference>
<feature type="signal peptide" evidence="2">
    <location>
        <begin position="1"/>
        <end position="22"/>
    </location>
</feature>
<dbReference type="Gene3D" id="3.40.50.1820">
    <property type="entry name" value="alpha/beta hydrolase"/>
    <property type="match status" value="1"/>
</dbReference>
<gene>
    <name evidence="4" type="ORF">GCM10011521_13750</name>
</gene>
<evidence type="ECO:0000256" key="1">
    <source>
        <dbReference type="ARBA" id="ARBA00022801"/>
    </source>
</evidence>
<evidence type="ECO:0000256" key="2">
    <source>
        <dbReference type="SAM" id="SignalP"/>
    </source>
</evidence>
<sequence>MFRFLLLFACLSPLLCASPSAAAVPGPASGIPVEHFLDLEAFGNLKISPDGKHLAATVPHGDRVVLVVLRRQDMKQTAAVNLEKNGIVSGFWWANNHQLLYKVATRHGPLDHPVSNPFLYMVDVDGDPRPVNKNEPMWLIDRLKDDEHHILVSLGSSRRHGIGRVDLRTGKIKAQKVSWPAHANSTYYLDNAAQVRGVRGYMNNEMYPRLWVLDGAGEWQETNNENAGDDAQYIVGFSADNSRAYLMAERSTGTDEFLEMDLATLKTRPLLRNPRVDAFNTLVSPVHGGVIAVVYLDGKPKLEFVAPDDRHAVELKKLAKAFPNAYVYPTSYALDGELGVYQVSSDLDPGEYYLVDHANGKAHFLAARSERLDPRQMSPTQVVRFKARDGMEIEGFLTVPRDRPAGTPGALVVMPHGGPIGVFDRWGFDSEVQLLASRGYAVLKVNFRGSGNYGKAFREAGHRQWGGRMQDDLTDATRWTIAEGIAAPGRICLYGSSYGAYASMMGLIREPDLYACGIGNVGVYDIPQLYREESVGSRFSRSYMDEVLGSSDLASISPPSLARAIRVPVLLGAGGDDRTAPPHHTRSMRRALHSAGVPVEMKIYGEEGHGYFDKANQLDWANRVLNMLDRTIGRGQGKGQSGPG</sequence>
<accession>A0ABQ1HHN6</accession>
<dbReference type="SUPFAM" id="SSF82171">
    <property type="entry name" value="DPP6 N-terminal domain-like"/>
    <property type="match status" value="1"/>
</dbReference>
<evidence type="ECO:0000313" key="4">
    <source>
        <dbReference type="EMBL" id="GGA76738.1"/>
    </source>
</evidence>
<proteinExistence type="predicted"/>
<feature type="domain" description="Peptidase S9 prolyl oligopeptidase catalytic" evidence="3">
    <location>
        <begin position="426"/>
        <end position="633"/>
    </location>
</feature>
<keyword evidence="1" id="KW-0378">Hydrolase</keyword>
<name>A0ABQ1HHN6_9GAMM</name>
<dbReference type="RefSeq" id="WP_188662494.1">
    <property type="nucleotide sequence ID" value="NZ_BMKC01000001.1"/>
</dbReference>
<dbReference type="Proteomes" id="UP000623419">
    <property type="component" value="Unassembled WGS sequence"/>
</dbReference>
<keyword evidence="5" id="KW-1185">Reference proteome</keyword>
<comment type="caution">
    <text evidence="4">The sequence shown here is derived from an EMBL/GenBank/DDBJ whole genome shotgun (WGS) entry which is preliminary data.</text>
</comment>
<reference evidence="5" key="1">
    <citation type="journal article" date="2019" name="Int. J. Syst. Evol. Microbiol.">
        <title>The Global Catalogue of Microorganisms (GCM) 10K type strain sequencing project: providing services to taxonomists for standard genome sequencing and annotation.</title>
        <authorList>
            <consortium name="The Broad Institute Genomics Platform"/>
            <consortium name="The Broad Institute Genome Sequencing Center for Infectious Disease"/>
            <person name="Wu L."/>
            <person name="Ma J."/>
        </authorList>
    </citation>
    <scope>NUCLEOTIDE SEQUENCE [LARGE SCALE GENOMIC DNA]</scope>
    <source>
        <strain evidence="5">CGMCC 1.15905</strain>
    </source>
</reference>
<protein>
    <submittedName>
        <fullName evidence="4">Peptidase S9</fullName>
    </submittedName>
</protein>
<evidence type="ECO:0000259" key="3">
    <source>
        <dbReference type="Pfam" id="PF00326"/>
    </source>
</evidence>
<dbReference type="Pfam" id="PF00326">
    <property type="entry name" value="Peptidase_S9"/>
    <property type="match status" value="1"/>
</dbReference>
<evidence type="ECO:0000313" key="5">
    <source>
        <dbReference type="Proteomes" id="UP000623419"/>
    </source>
</evidence>
<feature type="chain" id="PRO_5045673625" evidence="2">
    <location>
        <begin position="23"/>
        <end position="644"/>
    </location>
</feature>
<keyword evidence="2" id="KW-0732">Signal</keyword>
<dbReference type="EMBL" id="BMKC01000001">
    <property type="protein sequence ID" value="GGA76738.1"/>
    <property type="molecule type" value="Genomic_DNA"/>
</dbReference>
<dbReference type="PANTHER" id="PTHR42776:SF27">
    <property type="entry name" value="DIPEPTIDYL PEPTIDASE FAMILY MEMBER 6"/>
    <property type="match status" value="1"/>
</dbReference>
<organism evidence="4 5">
    <name type="scientific">Arenimonas soli</name>
    <dbReference type="NCBI Taxonomy" id="2269504"/>
    <lineage>
        <taxon>Bacteria</taxon>
        <taxon>Pseudomonadati</taxon>
        <taxon>Pseudomonadota</taxon>
        <taxon>Gammaproteobacteria</taxon>
        <taxon>Lysobacterales</taxon>
        <taxon>Lysobacteraceae</taxon>
        <taxon>Arenimonas</taxon>
    </lineage>
</organism>
<dbReference type="PANTHER" id="PTHR42776">
    <property type="entry name" value="SERINE PEPTIDASE S9 FAMILY MEMBER"/>
    <property type="match status" value="1"/>
</dbReference>
<dbReference type="InterPro" id="IPR001375">
    <property type="entry name" value="Peptidase_S9_cat"/>
</dbReference>